<evidence type="ECO:0000256" key="7">
    <source>
        <dbReference type="ARBA" id="ARBA00022679"/>
    </source>
</evidence>
<sequence>MTNPETTYTDADYWAQRWEKNEISFHKSTIHPFLEKHLDKLTNNNESQKQIFFPFCGKELDMAWLASLGHEIVGVEFVETACEQFFNENNIKYTVYILKNFKLFTSQNGKIRIYNGDFFNFNLEYENAFECVWDRGALVALPADLRVKYAEHIQTLLSDQNVRYLLDTYDYDQELYPGPPHSVRMDEVKKLYGLKYKIEVIESQIHNRPFNERLKESNNLYEKLYLVSNI</sequence>
<comment type="similarity">
    <text evidence="3">Belongs to the class I-like SAM-binding methyltransferase superfamily. TPMT family.</text>
</comment>
<evidence type="ECO:0000256" key="6">
    <source>
        <dbReference type="ARBA" id="ARBA00022603"/>
    </source>
</evidence>
<dbReference type="Gene3D" id="3.40.50.150">
    <property type="entry name" value="Vaccinia Virus protein VP39"/>
    <property type="match status" value="1"/>
</dbReference>
<evidence type="ECO:0000256" key="1">
    <source>
        <dbReference type="ARBA" id="ARBA00000903"/>
    </source>
</evidence>
<dbReference type="PANTHER" id="PTHR10259:SF11">
    <property type="entry name" value="THIOPURINE S-METHYLTRANSFERASE"/>
    <property type="match status" value="1"/>
</dbReference>
<evidence type="ECO:0000313" key="9">
    <source>
        <dbReference type="EMBL" id="CAF1032158.1"/>
    </source>
</evidence>
<keyword evidence="5" id="KW-0963">Cytoplasm</keyword>
<accession>A0A814IYG6</accession>
<keyword evidence="10" id="KW-1185">Reference proteome</keyword>
<protein>
    <recommendedName>
        <fullName evidence="4">thiopurine S-methyltransferase</fullName>
        <ecNumber evidence="4">2.1.1.67</ecNumber>
    </recommendedName>
</protein>
<keyword evidence="8" id="KW-0949">S-adenosyl-L-methionine</keyword>
<evidence type="ECO:0000256" key="8">
    <source>
        <dbReference type="ARBA" id="ARBA00022691"/>
    </source>
</evidence>
<dbReference type="EC" id="2.1.1.67" evidence="4"/>
<dbReference type="InterPro" id="IPR008854">
    <property type="entry name" value="TPMT"/>
</dbReference>
<keyword evidence="7" id="KW-0808">Transferase</keyword>
<comment type="catalytic activity">
    <reaction evidence="1">
        <text>S-adenosyl-L-methionine + a thiopurine = S-adenosyl-L-homocysteine + a thiopurine S-methylether.</text>
        <dbReference type="EC" id="2.1.1.67"/>
    </reaction>
</comment>
<dbReference type="Proteomes" id="UP000663879">
    <property type="component" value="Unassembled WGS sequence"/>
</dbReference>
<dbReference type="PIRSF" id="PIRSF023956">
    <property type="entry name" value="Thiopurine_S-methyltransferase"/>
    <property type="match status" value="1"/>
</dbReference>
<gene>
    <name evidence="9" type="ORF">OXX778_LOCUS17922</name>
</gene>
<evidence type="ECO:0000256" key="2">
    <source>
        <dbReference type="ARBA" id="ARBA00004496"/>
    </source>
</evidence>
<keyword evidence="6" id="KW-0489">Methyltransferase</keyword>
<evidence type="ECO:0000256" key="3">
    <source>
        <dbReference type="ARBA" id="ARBA00008145"/>
    </source>
</evidence>
<dbReference type="GO" id="GO:0008119">
    <property type="term" value="F:thiopurine S-methyltransferase activity"/>
    <property type="evidence" value="ECO:0007669"/>
    <property type="project" value="UniProtKB-EC"/>
</dbReference>
<reference evidence="9" key="1">
    <citation type="submission" date="2021-02" db="EMBL/GenBank/DDBJ databases">
        <authorList>
            <person name="Nowell W R."/>
        </authorList>
    </citation>
    <scope>NUCLEOTIDE SEQUENCE</scope>
    <source>
        <strain evidence="9">Ploen Becks lab</strain>
    </source>
</reference>
<dbReference type="OrthoDB" id="276151at2759"/>
<dbReference type="SUPFAM" id="SSF53335">
    <property type="entry name" value="S-adenosyl-L-methionine-dependent methyltransferases"/>
    <property type="match status" value="1"/>
</dbReference>
<dbReference type="HAMAP" id="MF_00812">
    <property type="entry name" value="Thiopur_methtran"/>
    <property type="match status" value="1"/>
</dbReference>
<evidence type="ECO:0000256" key="5">
    <source>
        <dbReference type="ARBA" id="ARBA00022490"/>
    </source>
</evidence>
<dbReference type="FunFam" id="3.40.50.150:FF:000101">
    <property type="entry name" value="Thiopurine S-methyltransferase"/>
    <property type="match status" value="1"/>
</dbReference>
<dbReference type="EMBL" id="CAJNOC010004742">
    <property type="protein sequence ID" value="CAF1032158.1"/>
    <property type="molecule type" value="Genomic_DNA"/>
</dbReference>
<proteinExistence type="inferred from homology"/>
<name>A0A814IYG6_9BILA</name>
<evidence type="ECO:0000256" key="4">
    <source>
        <dbReference type="ARBA" id="ARBA00011905"/>
    </source>
</evidence>
<dbReference type="PANTHER" id="PTHR10259">
    <property type="entry name" value="THIOPURINE S-METHYLTRANSFERASE"/>
    <property type="match status" value="1"/>
</dbReference>
<comment type="caution">
    <text evidence="9">The sequence shown here is derived from an EMBL/GenBank/DDBJ whole genome shotgun (WGS) entry which is preliminary data.</text>
</comment>
<dbReference type="InterPro" id="IPR029063">
    <property type="entry name" value="SAM-dependent_MTases_sf"/>
</dbReference>
<dbReference type="GO" id="GO:0005737">
    <property type="term" value="C:cytoplasm"/>
    <property type="evidence" value="ECO:0007669"/>
    <property type="project" value="UniProtKB-SubCell"/>
</dbReference>
<dbReference type="AlphaFoldDB" id="A0A814IYG6"/>
<dbReference type="PROSITE" id="PS51585">
    <property type="entry name" value="SAM_MT_TPMT"/>
    <property type="match status" value="1"/>
</dbReference>
<comment type="subcellular location">
    <subcellularLocation>
        <location evidence="2">Cytoplasm</location>
    </subcellularLocation>
</comment>
<dbReference type="GO" id="GO:0032259">
    <property type="term" value="P:methylation"/>
    <property type="evidence" value="ECO:0007669"/>
    <property type="project" value="UniProtKB-KW"/>
</dbReference>
<dbReference type="InterPro" id="IPR025835">
    <property type="entry name" value="Thiopurine_S-MeTrfase"/>
</dbReference>
<dbReference type="Pfam" id="PF05724">
    <property type="entry name" value="TPMT"/>
    <property type="match status" value="1"/>
</dbReference>
<evidence type="ECO:0000313" key="10">
    <source>
        <dbReference type="Proteomes" id="UP000663879"/>
    </source>
</evidence>
<organism evidence="9 10">
    <name type="scientific">Brachionus calyciflorus</name>
    <dbReference type="NCBI Taxonomy" id="104777"/>
    <lineage>
        <taxon>Eukaryota</taxon>
        <taxon>Metazoa</taxon>
        <taxon>Spiralia</taxon>
        <taxon>Gnathifera</taxon>
        <taxon>Rotifera</taxon>
        <taxon>Eurotatoria</taxon>
        <taxon>Monogononta</taxon>
        <taxon>Pseudotrocha</taxon>
        <taxon>Ploima</taxon>
        <taxon>Brachionidae</taxon>
        <taxon>Brachionus</taxon>
    </lineage>
</organism>